<dbReference type="EMBL" id="FNQV01000008">
    <property type="protein sequence ID" value="SEA38526.1"/>
    <property type="molecule type" value="Genomic_DNA"/>
</dbReference>
<feature type="region of interest" description="Disordered" evidence="7">
    <location>
        <begin position="209"/>
        <end position="298"/>
    </location>
</feature>
<dbReference type="GO" id="GO:0031564">
    <property type="term" value="P:transcription antitermination"/>
    <property type="evidence" value="ECO:0007669"/>
    <property type="project" value="UniProtKB-KW"/>
</dbReference>
<dbReference type="PANTHER" id="PTHR11078:SF3">
    <property type="entry name" value="ANTITERMINATION NUSB DOMAIN-CONTAINING PROTEIN"/>
    <property type="match status" value="1"/>
</dbReference>
<dbReference type="PANTHER" id="PTHR11078">
    <property type="entry name" value="N UTILIZATION SUBSTANCE PROTEIN B-RELATED"/>
    <property type="match status" value="1"/>
</dbReference>
<dbReference type="Gene3D" id="1.10.940.10">
    <property type="entry name" value="NusB-like"/>
    <property type="match status" value="1"/>
</dbReference>
<name>A0A1H4ARP1_9ACTO</name>
<dbReference type="SUPFAM" id="SSF48013">
    <property type="entry name" value="NusB-like"/>
    <property type="match status" value="1"/>
</dbReference>
<evidence type="ECO:0000256" key="2">
    <source>
        <dbReference type="ARBA" id="ARBA00022814"/>
    </source>
</evidence>
<evidence type="ECO:0000256" key="3">
    <source>
        <dbReference type="ARBA" id="ARBA00022884"/>
    </source>
</evidence>
<feature type="domain" description="NusB/RsmB/TIM44" evidence="8">
    <location>
        <begin position="12"/>
        <end position="140"/>
    </location>
</feature>
<proteinExistence type="inferred from homology"/>
<evidence type="ECO:0000256" key="1">
    <source>
        <dbReference type="ARBA" id="ARBA00005952"/>
    </source>
</evidence>
<feature type="compositionally biased region" description="Acidic residues" evidence="7">
    <location>
        <begin position="250"/>
        <end position="269"/>
    </location>
</feature>
<keyword evidence="2 6" id="KW-0889">Transcription antitermination</keyword>
<evidence type="ECO:0000256" key="7">
    <source>
        <dbReference type="SAM" id="MobiDB-lite"/>
    </source>
</evidence>
<accession>A0A1H4ARP1</accession>
<dbReference type="InterPro" id="IPR006027">
    <property type="entry name" value="NusB_RsmB_TIM44"/>
</dbReference>
<dbReference type="NCBIfam" id="TIGR01951">
    <property type="entry name" value="nusB"/>
    <property type="match status" value="1"/>
</dbReference>
<keyword evidence="5 6" id="KW-0804">Transcription</keyword>
<evidence type="ECO:0000313" key="9">
    <source>
        <dbReference type="EMBL" id="SEA38526.1"/>
    </source>
</evidence>
<organism evidence="9 10">
    <name type="scientific">Bowdeniella nasicola</name>
    <dbReference type="NCBI Taxonomy" id="208480"/>
    <lineage>
        <taxon>Bacteria</taxon>
        <taxon>Bacillati</taxon>
        <taxon>Actinomycetota</taxon>
        <taxon>Actinomycetes</taxon>
        <taxon>Actinomycetales</taxon>
        <taxon>Actinomycetaceae</taxon>
        <taxon>Bowdeniella</taxon>
    </lineage>
</organism>
<dbReference type="Proteomes" id="UP000199288">
    <property type="component" value="Unassembled WGS sequence"/>
</dbReference>
<dbReference type="InterPro" id="IPR035926">
    <property type="entry name" value="NusB-like_sf"/>
</dbReference>
<dbReference type="AlphaFoldDB" id="A0A1H4ARP1"/>
<sequence length="298" mass="32530">MSRPKDFTRRTRERRRAVDVLYEVDQRGRVSSRSIAAMAERRTSEHATQTGLPDYARQIVEGVADHLAHIDYALSQYAHGWTLDRMPAVDRAILRVGVWEILYESDVSDPVAIDEAVKIAKLLSTDKSPGFINGLLDTIASVKAGLIAQEAELSAPVEDYEPDFDEADFAGDVDFADEVYSDAEYGADDLDEYGYEAALDDGEPLGEDVADREEVAPESGELDDVLDDSDDGDDSDAAGDEPEAAPAAGAEDEPEQDDEEAEDEADVPLEGDYASTQSRLTSAADADRPTLFDDLDEK</sequence>
<evidence type="ECO:0000256" key="4">
    <source>
        <dbReference type="ARBA" id="ARBA00023015"/>
    </source>
</evidence>
<evidence type="ECO:0000313" key="10">
    <source>
        <dbReference type="Proteomes" id="UP000199288"/>
    </source>
</evidence>
<reference evidence="10" key="1">
    <citation type="submission" date="2016-10" db="EMBL/GenBank/DDBJ databases">
        <authorList>
            <person name="Varghese N."/>
            <person name="Submissions S."/>
        </authorList>
    </citation>
    <scope>NUCLEOTIDE SEQUENCE [LARGE SCALE GENOMIC DNA]</scope>
    <source>
        <strain evidence="10">KPR-1</strain>
    </source>
</reference>
<evidence type="ECO:0000256" key="5">
    <source>
        <dbReference type="ARBA" id="ARBA00023163"/>
    </source>
</evidence>
<protein>
    <recommendedName>
        <fullName evidence="6">Transcription antitermination protein NusB</fullName>
    </recommendedName>
    <alternativeName>
        <fullName evidence="6">Antitermination factor NusB</fullName>
    </alternativeName>
</protein>
<keyword evidence="10" id="KW-1185">Reference proteome</keyword>
<dbReference type="Pfam" id="PF01029">
    <property type="entry name" value="NusB"/>
    <property type="match status" value="1"/>
</dbReference>
<comment type="similarity">
    <text evidence="1 6">Belongs to the NusB family.</text>
</comment>
<comment type="function">
    <text evidence="6">Involved in transcription antitermination. Required for transcription of ribosomal RNA (rRNA) genes. Binds specifically to the boxA antiterminator sequence of the ribosomal RNA (rrn) operons.</text>
</comment>
<dbReference type="GO" id="GO:0006353">
    <property type="term" value="P:DNA-templated transcription termination"/>
    <property type="evidence" value="ECO:0007669"/>
    <property type="project" value="UniProtKB-UniRule"/>
</dbReference>
<evidence type="ECO:0000256" key="6">
    <source>
        <dbReference type="HAMAP-Rule" id="MF_00073"/>
    </source>
</evidence>
<feature type="compositionally biased region" description="Acidic residues" evidence="7">
    <location>
        <begin position="220"/>
        <end position="243"/>
    </location>
</feature>
<gene>
    <name evidence="6" type="primary">nusB</name>
    <name evidence="9" type="ORF">SAMN02910418_01482</name>
</gene>
<dbReference type="HAMAP" id="MF_00073">
    <property type="entry name" value="NusB"/>
    <property type="match status" value="1"/>
</dbReference>
<dbReference type="RefSeq" id="WP_092564454.1">
    <property type="nucleotide sequence ID" value="NZ_FNQV01000008.1"/>
</dbReference>
<dbReference type="GO" id="GO:0003723">
    <property type="term" value="F:RNA binding"/>
    <property type="evidence" value="ECO:0007669"/>
    <property type="project" value="UniProtKB-UniRule"/>
</dbReference>
<evidence type="ECO:0000259" key="8">
    <source>
        <dbReference type="Pfam" id="PF01029"/>
    </source>
</evidence>
<dbReference type="InterPro" id="IPR011605">
    <property type="entry name" value="NusB_fam"/>
</dbReference>
<keyword evidence="4 6" id="KW-0805">Transcription regulation</keyword>
<dbReference type="GO" id="GO:0005829">
    <property type="term" value="C:cytosol"/>
    <property type="evidence" value="ECO:0007669"/>
    <property type="project" value="TreeGrafter"/>
</dbReference>
<dbReference type="OrthoDB" id="3528057at2"/>
<keyword evidence="3 6" id="KW-0694">RNA-binding</keyword>